<accession>A0A8H7BG35</accession>
<evidence type="ECO:0000313" key="4">
    <source>
        <dbReference type="Proteomes" id="UP000596902"/>
    </source>
</evidence>
<keyword evidence="2" id="KW-0472">Membrane</keyword>
<feature type="compositionally biased region" description="Basic and acidic residues" evidence="1">
    <location>
        <begin position="323"/>
        <end position="334"/>
    </location>
</feature>
<evidence type="ECO:0000313" key="3">
    <source>
        <dbReference type="EMBL" id="KAF7681481.1"/>
    </source>
</evidence>
<dbReference type="EMBL" id="JAAABM010000001">
    <property type="protein sequence ID" value="KAF7681481.1"/>
    <property type="molecule type" value="Genomic_DNA"/>
</dbReference>
<evidence type="ECO:0000256" key="2">
    <source>
        <dbReference type="SAM" id="Phobius"/>
    </source>
</evidence>
<reference evidence="3" key="1">
    <citation type="submission" date="2020-01" db="EMBL/GenBank/DDBJ databases">
        <authorList>
            <person name="Feng Z.H.Z."/>
        </authorList>
    </citation>
    <scope>NUCLEOTIDE SEQUENCE</scope>
    <source>
        <strain evidence="3">CBS107.38</strain>
    </source>
</reference>
<feature type="transmembrane region" description="Helical" evidence="2">
    <location>
        <begin position="36"/>
        <end position="54"/>
    </location>
</feature>
<evidence type="ECO:0000256" key="1">
    <source>
        <dbReference type="SAM" id="MobiDB-lite"/>
    </source>
</evidence>
<dbReference type="GeneID" id="62198682"/>
<keyword evidence="4" id="KW-1185">Reference proteome</keyword>
<reference evidence="3" key="2">
    <citation type="submission" date="2020-08" db="EMBL/GenBank/DDBJ databases">
        <title>Draft Genome Sequence of Cumin Blight Pathogen Alternaria burnsii.</title>
        <authorList>
            <person name="Feng Z."/>
        </authorList>
    </citation>
    <scope>NUCLEOTIDE SEQUENCE</scope>
    <source>
        <strain evidence="3">CBS107.38</strain>
    </source>
</reference>
<gene>
    <name evidence="3" type="ORF">GT037_000457</name>
</gene>
<name>A0A8H7BG35_9PLEO</name>
<dbReference type="AlphaFoldDB" id="A0A8H7BG35"/>
<feature type="transmembrane region" description="Helical" evidence="2">
    <location>
        <begin position="6"/>
        <end position="24"/>
    </location>
</feature>
<proteinExistence type="predicted"/>
<dbReference type="Proteomes" id="UP000596902">
    <property type="component" value="Unassembled WGS sequence"/>
</dbReference>
<dbReference type="RefSeq" id="XP_038791360.1">
    <property type="nucleotide sequence ID" value="XM_038925504.1"/>
</dbReference>
<sequence>MEFNSFDFIALFLCSSIFGLLFSLWSKTELITDREIILLVTVFSAVVIGLLARINATRALTNFLTDNVGEVHEKQLRDLDEAHHRHIASVKLESHREHLRLQGDVNNAALRFDRLYNEHNYISSMYQEQMQYTEEQEDRIQYLEKKLQEFGQSTPMTRTPFSAPPSQISFSPPPRRQQSNEILRHTASASPLVRRLAREMEVQIHSWKVLDARAESASSLIAVVNRELHLPPEYHEGQSEDEGRATPQQLGVTHDESAVPALSRRRQGETTTQKIGARFADFPDMLPAPPLMQTARALGFATPPQYTATSSCSPTSAARLDYRATTEDEDRRADAFPTRDTQTLPMEAEVIGRRAYRRRSQKTAVDYPSSQPKEDDE</sequence>
<comment type="caution">
    <text evidence="3">The sequence shown here is derived from an EMBL/GenBank/DDBJ whole genome shotgun (WGS) entry which is preliminary data.</text>
</comment>
<keyword evidence="2" id="KW-1133">Transmembrane helix</keyword>
<organism evidence="3 4">
    <name type="scientific">Alternaria burnsii</name>
    <dbReference type="NCBI Taxonomy" id="1187904"/>
    <lineage>
        <taxon>Eukaryota</taxon>
        <taxon>Fungi</taxon>
        <taxon>Dikarya</taxon>
        <taxon>Ascomycota</taxon>
        <taxon>Pezizomycotina</taxon>
        <taxon>Dothideomycetes</taxon>
        <taxon>Pleosporomycetidae</taxon>
        <taxon>Pleosporales</taxon>
        <taxon>Pleosporineae</taxon>
        <taxon>Pleosporaceae</taxon>
        <taxon>Alternaria</taxon>
        <taxon>Alternaria sect. Alternaria</taxon>
    </lineage>
</organism>
<protein>
    <submittedName>
        <fullName evidence="3">Uncharacterized protein</fullName>
    </submittedName>
</protein>
<keyword evidence="2" id="KW-0812">Transmembrane</keyword>
<feature type="region of interest" description="Disordered" evidence="1">
    <location>
        <begin position="323"/>
        <end position="377"/>
    </location>
</feature>
<feature type="region of interest" description="Disordered" evidence="1">
    <location>
        <begin position="154"/>
        <end position="179"/>
    </location>
</feature>